<comment type="similarity">
    <text evidence="12">Belongs to the Dus family. Dus1 subfamily.</text>
</comment>
<keyword evidence="9" id="KW-0560">Oxidoreductase</keyword>
<dbReference type="Pfam" id="PF01207">
    <property type="entry name" value="Dus"/>
    <property type="match status" value="1"/>
</dbReference>
<dbReference type="EC" id="1.3.1.88" evidence="13"/>
<comment type="function">
    <text evidence="18">Catalyzes the synthesis of dihydrouridine, a modified base found in the D-loop of most tRNAs. Specifically modifies U16 and U17 in cytoplasmic tRNAs. Affects the level of some mature tRNA and thereby the total cellular translation.</text>
</comment>
<dbReference type="Gene3D" id="3.20.20.70">
    <property type="entry name" value="Aldolase class I"/>
    <property type="match status" value="1"/>
</dbReference>
<dbReference type="OrthoDB" id="272303at2759"/>
<evidence type="ECO:0000256" key="18">
    <source>
        <dbReference type="ARBA" id="ARBA00053643"/>
    </source>
</evidence>
<comment type="cofactor">
    <cofactor evidence="1">
        <name>FMN</name>
        <dbReference type="ChEBI" id="CHEBI:58210"/>
    </cofactor>
</comment>
<evidence type="ECO:0000256" key="3">
    <source>
        <dbReference type="ARBA" id="ARBA00004496"/>
    </source>
</evidence>
<evidence type="ECO:0000256" key="19">
    <source>
        <dbReference type="ARBA" id="ARBA00068883"/>
    </source>
</evidence>
<keyword evidence="10" id="KW-0520">NAD</keyword>
<dbReference type="CDD" id="cd02801">
    <property type="entry name" value="DUS_like_FMN"/>
    <property type="match status" value="1"/>
</dbReference>
<dbReference type="EMBL" id="CACRXK020009891">
    <property type="protein sequence ID" value="CAB4018186.1"/>
    <property type="molecule type" value="Genomic_DNA"/>
</dbReference>
<protein>
    <recommendedName>
        <fullName evidence="19">tRNA-dihydrouridine(16/17) synthase [NAD(P)(+)]-like</fullName>
        <ecNumber evidence="13">1.3.1.88</ecNumber>
    </recommendedName>
    <alternativeName>
        <fullName evidence="20">tRNA-dihydrouridine synthase 1-like</fullName>
    </alternativeName>
</protein>
<comment type="subcellular location">
    <subcellularLocation>
        <location evidence="3">Cytoplasm</location>
    </subcellularLocation>
    <subcellularLocation>
        <location evidence="2">Nucleus</location>
    </subcellularLocation>
</comment>
<evidence type="ECO:0000256" key="16">
    <source>
        <dbReference type="ARBA" id="ARBA00048934"/>
    </source>
</evidence>
<evidence type="ECO:0000256" key="10">
    <source>
        <dbReference type="ARBA" id="ARBA00023027"/>
    </source>
</evidence>
<evidence type="ECO:0000256" key="7">
    <source>
        <dbReference type="ARBA" id="ARBA00022694"/>
    </source>
</evidence>
<dbReference type="Proteomes" id="UP001152795">
    <property type="component" value="Unassembled WGS sequence"/>
</dbReference>
<name>A0A6S7IKH2_PARCT</name>
<dbReference type="InterPro" id="IPR018517">
    <property type="entry name" value="tRNA_hU_synthase_CS"/>
</dbReference>
<dbReference type="GO" id="GO:0005634">
    <property type="term" value="C:nucleus"/>
    <property type="evidence" value="ECO:0007669"/>
    <property type="project" value="UniProtKB-SubCell"/>
</dbReference>
<keyword evidence="5" id="KW-0285">Flavoprotein</keyword>
<evidence type="ECO:0000256" key="6">
    <source>
        <dbReference type="ARBA" id="ARBA00022643"/>
    </source>
</evidence>
<dbReference type="GO" id="GO:0050660">
    <property type="term" value="F:flavin adenine dinucleotide binding"/>
    <property type="evidence" value="ECO:0007669"/>
    <property type="project" value="InterPro"/>
</dbReference>
<comment type="catalytic activity">
    <reaction evidence="14">
        <text>5,6-dihydrouridine(17) in tRNA + NAD(+) = uridine(17) in tRNA + NADH + H(+)</text>
        <dbReference type="Rhea" id="RHEA:53372"/>
        <dbReference type="Rhea" id="RHEA-COMP:13541"/>
        <dbReference type="Rhea" id="RHEA-COMP:13542"/>
        <dbReference type="ChEBI" id="CHEBI:15378"/>
        <dbReference type="ChEBI" id="CHEBI:57540"/>
        <dbReference type="ChEBI" id="CHEBI:57945"/>
        <dbReference type="ChEBI" id="CHEBI:65315"/>
        <dbReference type="ChEBI" id="CHEBI:74443"/>
        <dbReference type="EC" id="1.3.1.88"/>
    </reaction>
    <physiologicalReaction direction="right-to-left" evidence="14">
        <dbReference type="Rhea" id="RHEA:53374"/>
    </physiologicalReaction>
</comment>
<sequence length="460" mass="52861">MPAKYKGYEFYEKVLKKPRYIVAPMVDQSELPWRILSRRHGSELCYSPMYHASVFLREPTYRKAALATCEEDRPLIIQFCANDAETLVNAALLAEPHCDAIDLNLGCPQGIAKRGHYGAFLQDEWDLISKIVSLAAEKLSVPVTCKIRVFEDIQKTVDYAKMLEKAGCQLLTVHGRTREQKKELSGLASWDHIKAVKENLSIPVFANGNILYFNDVQRCLDYTGVDGVMTAEGNLRNPALFTGNEPPAWEMTEQYLDLVEQYPCALSAVRAHLFRLWHHGLCIHTDIRERLSKAGSLSEMRTISIDLKQAAQIDVSNVSESPPPGKKHYWICQPYIRTNEPKPVKKEEDCENKEGVSKKQMKRMLKKQRKLEQQQQSTQRSFKWDRCEKCTVNPKGRKCAYMLCRACCREKTFTEHLNCRSHRFKCDQKQETREIEVDINNDTRDGNRTEECSSTSEPIT</sequence>
<evidence type="ECO:0000256" key="9">
    <source>
        <dbReference type="ARBA" id="ARBA00023002"/>
    </source>
</evidence>
<comment type="catalytic activity">
    <reaction evidence="16">
        <text>5,6-dihydrouridine(16) in tRNA + NAD(+) = uridine(16) in tRNA + NADH + H(+)</text>
        <dbReference type="Rhea" id="RHEA:53380"/>
        <dbReference type="Rhea" id="RHEA-COMP:13543"/>
        <dbReference type="Rhea" id="RHEA-COMP:13544"/>
        <dbReference type="ChEBI" id="CHEBI:15378"/>
        <dbReference type="ChEBI" id="CHEBI:57540"/>
        <dbReference type="ChEBI" id="CHEBI:57945"/>
        <dbReference type="ChEBI" id="CHEBI:65315"/>
        <dbReference type="ChEBI" id="CHEBI:74443"/>
        <dbReference type="EC" id="1.3.1.88"/>
    </reaction>
    <physiologicalReaction direction="right-to-left" evidence="16">
        <dbReference type="Rhea" id="RHEA:53382"/>
    </physiologicalReaction>
</comment>
<dbReference type="PANTHER" id="PTHR11082:SF5">
    <property type="entry name" value="TRNA-DIHYDROURIDINE(16_17) SYNTHASE [NAD(P)(+)]-LIKE"/>
    <property type="match status" value="1"/>
</dbReference>
<dbReference type="GO" id="GO:0017150">
    <property type="term" value="F:tRNA dihydrouridine synthase activity"/>
    <property type="evidence" value="ECO:0007669"/>
    <property type="project" value="InterPro"/>
</dbReference>
<keyword evidence="8" id="KW-0521">NADP</keyword>
<evidence type="ECO:0000256" key="4">
    <source>
        <dbReference type="ARBA" id="ARBA00022490"/>
    </source>
</evidence>
<keyword evidence="6" id="KW-0288">FMN</keyword>
<evidence type="ECO:0000256" key="2">
    <source>
        <dbReference type="ARBA" id="ARBA00004123"/>
    </source>
</evidence>
<dbReference type="InterPro" id="IPR013785">
    <property type="entry name" value="Aldolase_TIM"/>
</dbReference>
<evidence type="ECO:0000256" key="15">
    <source>
        <dbReference type="ARBA" id="ARBA00047652"/>
    </source>
</evidence>
<dbReference type="SUPFAM" id="SSF51395">
    <property type="entry name" value="FMN-linked oxidoreductases"/>
    <property type="match status" value="1"/>
</dbReference>
<dbReference type="FunFam" id="3.20.20.70:FF:000081">
    <property type="entry name" value="Dihydrouridine synthase 1 like"/>
    <property type="match status" value="1"/>
</dbReference>
<dbReference type="GO" id="GO:0005737">
    <property type="term" value="C:cytoplasm"/>
    <property type="evidence" value="ECO:0007669"/>
    <property type="project" value="UniProtKB-SubCell"/>
</dbReference>
<evidence type="ECO:0000256" key="20">
    <source>
        <dbReference type="ARBA" id="ARBA00077078"/>
    </source>
</evidence>
<comment type="catalytic activity">
    <reaction evidence="15">
        <text>5,6-dihydrouridine(16) in tRNA + NADP(+) = uridine(16) in tRNA + NADPH + H(+)</text>
        <dbReference type="Rhea" id="RHEA:53376"/>
        <dbReference type="Rhea" id="RHEA-COMP:13543"/>
        <dbReference type="Rhea" id="RHEA-COMP:13544"/>
        <dbReference type="ChEBI" id="CHEBI:15378"/>
        <dbReference type="ChEBI" id="CHEBI:57783"/>
        <dbReference type="ChEBI" id="CHEBI:58349"/>
        <dbReference type="ChEBI" id="CHEBI:65315"/>
        <dbReference type="ChEBI" id="CHEBI:74443"/>
        <dbReference type="EC" id="1.3.1.88"/>
    </reaction>
    <physiologicalReaction direction="right-to-left" evidence="15">
        <dbReference type="Rhea" id="RHEA:53378"/>
    </physiologicalReaction>
</comment>
<gene>
    <name evidence="22" type="ORF">PACLA_8A019748</name>
</gene>
<evidence type="ECO:0000256" key="13">
    <source>
        <dbReference type="ARBA" id="ARBA00038890"/>
    </source>
</evidence>
<evidence type="ECO:0000256" key="8">
    <source>
        <dbReference type="ARBA" id="ARBA00022857"/>
    </source>
</evidence>
<proteinExistence type="inferred from homology"/>
<reference evidence="22" key="1">
    <citation type="submission" date="2020-04" db="EMBL/GenBank/DDBJ databases">
        <authorList>
            <person name="Alioto T."/>
            <person name="Alioto T."/>
            <person name="Gomez Garrido J."/>
        </authorList>
    </citation>
    <scope>NUCLEOTIDE SEQUENCE</scope>
    <source>
        <strain evidence="22">A484AB</strain>
    </source>
</reference>
<keyword evidence="11" id="KW-0539">Nucleus</keyword>
<evidence type="ECO:0000256" key="1">
    <source>
        <dbReference type="ARBA" id="ARBA00001917"/>
    </source>
</evidence>
<evidence type="ECO:0000256" key="5">
    <source>
        <dbReference type="ARBA" id="ARBA00022630"/>
    </source>
</evidence>
<organism evidence="22 23">
    <name type="scientific">Paramuricea clavata</name>
    <name type="common">Red gorgonian</name>
    <name type="synonym">Violescent sea-whip</name>
    <dbReference type="NCBI Taxonomy" id="317549"/>
    <lineage>
        <taxon>Eukaryota</taxon>
        <taxon>Metazoa</taxon>
        <taxon>Cnidaria</taxon>
        <taxon>Anthozoa</taxon>
        <taxon>Octocorallia</taxon>
        <taxon>Malacalcyonacea</taxon>
        <taxon>Plexauridae</taxon>
        <taxon>Paramuricea</taxon>
    </lineage>
</organism>
<accession>A0A6S7IKH2</accession>
<dbReference type="AlphaFoldDB" id="A0A6S7IKH2"/>
<evidence type="ECO:0000259" key="21">
    <source>
        <dbReference type="Pfam" id="PF01207"/>
    </source>
</evidence>
<keyword evidence="4" id="KW-0963">Cytoplasm</keyword>
<comment type="catalytic activity">
    <reaction evidence="17">
        <text>5,6-dihydrouridine(17) in tRNA + NADP(+) = uridine(17) in tRNA + NADPH + H(+)</text>
        <dbReference type="Rhea" id="RHEA:53368"/>
        <dbReference type="Rhea" id="RHEA-COMP:13541"/>
        <dbReference type="Rhea" id="RHEA-COMP:13542"/>
        <dbReference type="ChEBI" id="CHEBI:15378"/>
        <dbReference type="ChEBI" id="CHEBI:57783"/>
        <dbReference type="ChEBI" id="CHEBI:58349"/>
        <dbReference type="ChEBI" id="CHEBI:65315"/>
        <dbReference type="ChEBI" id="CHEBI:74443"/>
        <dbReference type="EC" id="1.3.1.88"/>
    </reaction>
    <physiologicalReaction direction="right-to-left" evidence="17">
        <dbReference type="Rhea" id="RHEA:53370"/>
    </physiologicalReaction>
</comment>
<feature type="domain" description="DUS-like FMN-binding" evidence="21">
    <location>
        <begin position="22"/>
        <end position="278"/>
    </location>
</feature>
<keyword evidence="23" id="KW-1185">Reference proteome</keyword>
<comment type="caution">
    <text evidence="22">The sequence shown here is derived from an EMBL/GenBank/DDBJ whole genome shotgun (WGS) entry which is preliminary data.</text>
</comment>
<dbReference type="PROSITE" id="PS01136">
    <property type="entry name" value="UPF0034"/>
    <property type="match status" value="1"/>
</dbReference>
<evidence type="ECO:0000256" key="17">
    <source>
        <dbReference type="ARBA" id="ARBA00049467"/>
    </source>
</evidence>
<dbReference type="InterPro" id="IPR035587">
    <property type="entry name" value="DUS-like_FMN-bd"/>
</dbReference>
<evidence type="ECO:0000256" key="12">
    <source>
        <dbReference type="ARBA" id="ARBA00038313"/>
    </source>
</evidence>
<dbReference type="PANTHER" id="PTHR11082">
    <property type="entry name" value="TRNA-DIHYDROURIDINE SYNTHASE"/>
    <property type="match status" value="1"/>
</dbReference>
<evidence type="ECO:0000313" key="22">
    <source>
        <dbReference type="EMBL" id="CAB4018186.1"/>
    </source>
</evidence>
<evidence type="ECO:0000256" key="14">
    <source>
        <dbReference type="ARBA" id="ARBA00047287"/>
    </source>
</evidence>
<evidence type="ECO:0000256" key="11">
    <source>
        <dbReference type="ARBA" id="ARBA00023242"/>
    </source>
</evidence>
<keyword evidence="7" id="KW-0819">tRNA processing</keyword>
<evidence type="ECO:0000313" key="23">
    <source>
        <dbReference type="Proteomes" id="UP001152795"/>
    </source>
</evidence>